<feature type="region of interest" description="Disordered" evidence="1">
    <location>
        <begin position="23"/>
        <end position="49"/>
    </location>
</feature>
<dbReference type="InterPro" id="IPR001650">
    <property type="entry name" value="Helicase_C-like"/>
</dbReference>
<dbReference type="Pfam" id="PF21010">
    <property type="entry name" value="HA2_C"/>
    <property type="match status" value="1"/>
</dbReference>
<dbReference type="PaxDb" id="2903-EOD19502"/>
<dbReference type="Pfam" id="PF00271">
    <property type="entry name" value="Helicase_C"/>
    <property type="match status" value="1"/>
</dbReference>
<dbReference type="AlphaFoldDB" id="A0A0D3J7L7"/>
<dbReference type="SMART" id="SM00490">
    <property type="entry name" value="HELICc"/>
    <property type="match status" value="1"/>
</dbReference>
<proteinExistence type="predicted"/>
<dbReference type="InterPro" id="IPR027417">
    <property type="entry name" value="P-loop_NTPase"/>
</dbReference>
<dbReference type="SUPFAM" id="SSF52540">
    <property type="entry name" value="P-loop containing nucleoside triphosphate hydrolases"/>
    <property type="match status" value="1"/>
</dbReference>
<dbReference type="InterPro" id="IPR011709">
    <property type="entry name" value="DEAD-box_helicase_OB_fold"/>
</dbReference>
<keyword evidence="5" id="KW-1185">Reference proteome</keyword>
<evidence type="ECO:0000313" key="5">
    <source>
        <dbReference type="Proteomes" id="UP000013827"/>
    </source>
</evidence>
<sequence length="965" mass="101830">MQVSLASENTALVLDLLSQLKRGAAPVAAPTPAPAAAKERPHDKEARAAWRAERAVEAQAADRAARRKEKEHAAALKEAFAADAAAAAVVRREQQPKEGGSVRVTIGSADKPSERKLVVLARSPDLTELLKAGKAKLRLKKAAGARLAGEGGRWVRSTAELADGDIVLLTTEAAPAEEEPGGGGNGADAPAANLSRASSSSVAGEKGDEEEVAVDAAPKEAVGAISSRGGAALQQRGLWSRRVAEGVEGAGVGAAVLVGEPGCGKSTQLPQLLLERLAAIVVTQPRRVAAVGLACRVAAERGEPVGLTCGYAVRGEVKAGPHTRILYCTVGWLLRQHPDATQLEGVLSRRGEGWARLSRLSHVIVDEAHYFLALAHERSLLSDFLLAALRSALLEEEGMEEGEDGGGECVRSLPKLVAMSATIDAASFAAYLADGEGDAPVVRVPGRLFPVRCLHLEEVLAETRFGRGAARGGRDGMPAEVDWALLTHLVEHIATAGEPGAILVFLSGAREIERCCSALRSRPSLRGAWVRPLHGSLSPAEQRRAFEVPPPPTRKVVVSTNVAETSVTIGDVVTRYSEATRIGSLRDEPISLASAEQRRGRAGRVAPGHCYRLWAVSAPLSPEQPPEMLRTPCDEVLLAALLERQAVERVEAARALPPAGGRLPAAGGVTYRCTPLGGHLSSLPLDTRLGKMLLLAALTRCLDPLLTAAAALSLGASVFSAPRDRQQEASFLQREAYGQTRSDQLAAAAAYRGWSEATARPATSTHARCARFVKAPTAEGIAEASTFAGDDALLRGVLCAALYPNVAAATRTAPGSRAAQRTPYEKVTLPGGHRSGGDAQVWIHPSSINARPERAESGLYVYLDKVETSRLFLRETTRVSAAALLLFGATPAELDVERVKTCGRVELAGGVRVRASPQTVLLFKLLRRELDALLTRKARAPDAWPEEEPQGEVVLSTVRAVVAGC</sequence>
<evidence type="ECO:0000259" key="3">
    <source>
        <dbReference type="PROSITE" id="PS51194"/>
    </source>
</evidence>
<feature type="domain" description="Helicase C-terminal" evidence="3">
    <location>
        <begin position="485"/>
        <end position="654"/>
    </location>
</feature>
<dbReference type="RefSeq" id="XP_005771931.1">
    <property type="nucleotide sequence ID" value="XM_005771874.1"/>
</dbReference>
<dbReference type="EnsemblProtists" id="EOD19502">
    <property type="protein sequence ID" value="EOD19502"/>
    <property type="gene ID" value="EMIHUDRAFT_209064"/>
</dbReference>
<accession>A0A0D3J7L7</accession>
<dbReference type="KEGG" id="ehx:EMIHUDRAFT_209064"/>
<dbReference type="SMART" id="SM00847">
    <property type="entry name" value="HA2"/>
    <property type="match status" value="1"/>
</dbReference>
<evidence type="ECO:0000259" key="2">
    <source>
        <dbReference type="PROSITE" id="PS51192"/>
    </source>
</evidence>
<dbReference type="Gene3D" id="1.20.120.1080">
    <property type="match status" value="1"/>
</dbReference>
<reference evidence="4" key="2">
    <citation type="submission" date="2024-10" db="UniProtKB">
        <authorList>
            <consortium name="EnsemblProtists"/>
        </authorList>
    </citation>
    <scope>IDENTIFICATION</scope>
</reference>
<organism evidence="4 5">
    <name type="scientific">Emiliania huxleyi (strain CCMP1516)</name>
    <dbReference type="NCBI Taxonomy" id="280463"/>
    <lineage>
        <taxon>Eukaryota</taxon>
        <taxon>Haptista</taxon>
        <taxon>Haptophyta</taxon>
        <taxon>Prymnesiophyceae</taxon>
        <taxon>Isochrysidales</taxon>
        <taxon>Noelaerhabdaceae</taxon>
        <taxon>Emiliania</taxon>
    </lineage>
</organism>
<dbReference type="eggNOG" id="KOG0920">
    <property type="taxonomic scope" value="Eukaryota"/>
</dbReference>
<dbReference type="InterPro" id="IPR007502">
    <property type="entry name" value="Helicase-assoc_dom"/>
</dbReference>
<dbReference type="GO" id="GO:0003723">
    <property type="term" value="F:RNA binding"/>
    <property type="evidence" value="ECO:0007669"/>
    <property type="project" value="TreeGrafter"/>
</dbReference>
<dbReference type="GO" id="GO:0004386">
    <property type="term" value="F:helicase activity"/>
    <property type="evidence" value="ECO:0007669"/>
    <property type="project" value="TreeGrafter"/>
</dbReference>
<dbReference type="STRING" id="2903.R1CB10"/>
<dbReference type="PANTHER" id="PTHR18934:SF145">
    <property type="entry name" value="ATP-DEPENDENT RNA HELICASE DHX57-RELATED"/>
    <property type="match status" value="1"/>
</dbReference>
<dbReference type="PROSITE" id="PS51192">
    <property type="entry name" value="HELICASE_ATP_BIND_1"/>
    <property type="match status" value="1"/>
</dbReference>
<feature type="compositionally biased region" description="Basic and acidic residues" evidence="1">
    <location>
        <begin position="37"/>
        <end position="49"/>
    </location>
</feature>
<dbReference type="OMA" id="TSTHARC"/>
<dbReference type="CDD" id="cd18791">
    <property type="entry name" value="SF2_C_RHA"/>
    <property type="match status" value="1"/>
</dbReference>
<dbReference type="CDD" id="cd17917">
    <property type="entry name" value="DEXHc_RHA-like"/>
    <property type="match status" value="1"/>
</dbReference>
<evidence type="ECO:0000256" key="1">
    <source>
        <dbReference type="SAM" id="MobiDB-lite"/>
    </source>
</evidence>
<dbReference type="Pfam" id="PF07717">
    <property type="entry name" value="OB_NTP_bind"/>
    <property type="match status" value="1"/>
</dbReference>
<dbReference type="GeneID" id="17265003"/>
<feature type="region of interest" description="Disordered" evidence="1">
    <location>
        <begin position="176"/>
        <end position="214"/>
    </location>
</feature>
<evidence type="ECO:0000313" key="4">
    <source>
        <dbReference type="EnsemblProtists" id="EOD19502"/>
    </source>
</evidence>
<protein>
    <recommendedName>
        <fullName evidence="6">ATP-dependent RNA helicase</fullName>
    </recommendedName>
</protein>
<dbReference type="InterPro" id="IPR014001">
    <property type="entry name" value="Helicase_ATP-bd"/>
</dbReference>
<dbReference type="HOGENOM" id="CLU_001832_1_4_1"/>
<name>A0A0D3J7L7_EMIH1</name>
<feature type="domain" description="Helicase ATP-binding" evidence="2">
    <location>
        <begin position="256"/>
        <end position="441"/>
    </location>
</feature>
<dbReference type="PANTHER" id="PTHR18934">
    <property type="entry name" value="ATP-DEPENDENT RNA HELICASE"/>
    <property type="match status" value="1"/>
</dbReference>
<dbReference type="PROSITE" id="PS51194">
    <property type="entry name" value="HELICASE_CTER"/>
    <property type="match status" value="1"/>
</dbReference>
<dbReference type="Gene3D" id="3.40.50.300">
    <property type="entry name" value="P-loop containing nucleotide triphosphate hydrolases"/>
    <property type="match status" value="2"/>
</dbReference>
<feature type="compositionally biased region" description="Low complexity" evidence="1">
    <location>
        <begin position="24"/>
        <end position="36"/>
    </location>
</feature>
<reference evidence="5" key="1">
    <citation type="journal article" date="2013" name="Nature">
        <title>Pan genome of the phytoplankton Emiliania underpins its global distribution.</title>
        <authorList>
            <person name="Read B.A."/>
            <person name="Kegel J."/>
            <person name="Klute M.J."/>
            <person name="Kuo A."/>
            <person name="Lefebvre S.C."/>
            <person name="Maumus F."/>
            <person name="Mayer C."/>
            <person name="Miller J."/>
            <person name="Monier A."/>
            <person name="Salamov A."/>
            <person name="Young J."/>
            <person name="Aguilar M."/>
            <person name="Claverie J.M."/>
            <person name="Frickenhaus S."/>
            <person name="Gonzalez K."/>
            <person name="Herman E.K."/>
            <person name="Lin Y.C."/>
            <person name="Napier J."/>
            <person name="Ogata H."/>
            <person name="Sarno A.F."/>
            <person name="Shmutz J."/>
            <person name="Schroeder D."/>
            <person name="de Vargas C."/>
            <person name="Verret F."/>
            <person name="von Dassow P."/>
            <person name="Valentin K."/>
            <person name="Van de Peer Y."/>
            <person name="Wheeler G."/>
            <person name="Dacks J.B."/>
            <person name="Delwiche C.F."/>
            <person name="Dyhrman S.T."/>
            <person name="Glockner G."/>
            <person name="John U."/>
            <person name="Richards T."/>
            <person name="Worden A.Z."/>
            <person name="Zhang X."/>
            <person name="Grigoriev I.V."/>
            <person name="Allen A.E."/>
            <person name="Bidle K."/>
            <person name="Borodovsky M."/>
            <person name="Bowler C."/>
            <person name="Brownlee C."/>
            <person name="Cock J.M."/>
            <person name="Elias M."/>
            <person name="Gladyshev V.N."/>
            <person name="Groth M."/>
            <person name="Guda C."/>
            <person name="Hadaegh A."/>
            <person name="Iglesias-Rodriguez M.D."/>
            <person name="Jenkins J."/>
            <person name="Jones B.M."/>
            <person name="Lawson T."/>
            <person name="Leese F."/>
            <person name="Lindquist E."/>
            <person name="Lobanov A."/>
            <person name="Lomsadze A."/>
            <person name="Malik S.B."/>
            <person name="Marsh M.E."/>
            <person name="Mackinder L."/>
            <person name="Mock T."/>
            <person name="Mueller-Roeber B."/>
            <person name="Pagarete A."/>
            <person name="Parker M."/>
            <person name="Probert I."/>
            <person name="Quesneville H."/>
            <person name="Raines C."/>
            <person name="Rensing S.A."/>
            <person name="Riano-Pachon D.M."/>
            <person name="Richier S."/>
            <person name="Rokitta S."/>
            <person name="Shiraiwa Y."/>
            <person name="Soanes D.M."/>
            <person name="van der Giezen M."/>
            <person name="Wahlund T.M."/>
            <person name="Williams B."/>
            <person name="Wilson W."/>
            <person name="Wolfe G."/>
            <person name="Wurch L.L."/>
        </authorList>
    </citation>
    <scope>NUCLEOTIDE SEQUENCE</scope>
</reference>
<evidence type="ECO:0008006" key="6">
    <source>
        <dbReference type="Google" id="ProtNLM"/>
    </source>
</evidence>
<dbReference type="Proteomes" id="UP000013827">
    <property type="component" value="Unassembled WGS sequence"/>
</dbReference>
<dbReference type="SMART" id="SM00487">
    <property type="entry name" value="DEXDc"/>
    <property type="match status" value="1"/>
</dbReference>